<dbReference type="RefSeq" id="WP_282301260.1">
    <property type="nucleotide sequence ID" value="NZ_CP124616.1"/>
</dbReference>
<reference evidence="9 10" key="1">
    <citation type="submission" date="2023-05" db="EMBL/GenBank/DDBJ databases">
        <title>YMD87, complete Genome.</title>
        <authorList>
            <person name="Zhang J."/>
            <person name="Xu X."/>
        </authorList>
    </citation>
    <scope>NUCLEOTIDE SEQUENCE [LARGE SCALE GENOMIC DNA]</scope>
    <source>
        <strain evidence="9 10">YMD87</strain>
    </source>
</reference>
<evidence type="ECO:0000256" key="1">
    <source>
        <dbReference type="ARBA" id="ARBA00022448"/>
    </source>
</evidence>
<sequence>MKFKIITAIAAMTMATGAFAESHGASGDAEAGEKAFGKCKSCHMIQDAEGTDIVKGGKTGPNLYGIVGRTAGTYEGFNYGADLVAAGEAGLVWDEAQFAAYVQDPKKFLSDYLGSAARSKMSFRLKDGGEDIYAYLASVGPAAE</sequence>
<name>A0ABY8QJ06_9RHOB</name>
<evidence type="ECO:0000313" key="9">
    <source>
        <dbReference type="EMBL" id="WGW04625.1"/>
    </source>
</evidence>
<accession>A0ABY8QJ06</accession>
<dbReference type="Gene3D" id="1.10.760.10">
    <property type="entry name" value="Cytochrome c-like domain"/>
    <property type="match status" value="1"/>
</dbReference>
<evidence type="ECO:0000256" key="5">
    <source>
        <dbReference type="ARBA" id="ARBA00023004"/>
    </source>
</evidence>
<evidence type="ECO:0000256" key="7">
    <source>
        <dbReference type="SAM" id="SignalP"/>
    </source>
</evidence>
<feature type="signal peptide" evidence="7">
    <location>
        <begin position="1"/>
        <end position="20"/>
    </location>
</feature>
<keyword evidence="2 6" id="KW-0349">Heme</keyword>
<keyword evidence="1" id="KW-0813">Transport</keyword>
<gene>
    <name evidence="9" type="ORF">QF118_03480</name>
</gene>
<feature type="chain" id="PRO_5047470534" evidence="7">
    <location>
        <begin position="21"/>
        <end position="144"/>
    </location>
</feature>
<evidence type="ECO:0000256" key="2">
    <source>
        <dbReference type="ARBA" id="ARBA00022617"/>
    </source>
</evidence>
<protein>
    <submittedName>
        <fullName evidence="9">Cytochrome C</fullName>
    </submittedName>
</protein>
<evidence type="ECO:0000256" key="6">
    <source>
        <dbReference type="PROSITE-ProRule" id="PRU00433"/>
    </source>
</evidence>
<proteinExistence type="predicted"/>
<organism evidence="9 10">
    <name type="scientific">Tropicibacter oceani</name>
    <dbReference type="NCBI Taxonomy" id="3058420"/>
    <lineage>
        <taxon>Bacteria</taxon>
        <taxon>Pseudomonadati</taxon>
        <taxon>Pseudomonadota</taxon>
        <taxon>Alphaproteobacteria</taxon>
        <taxon>Rhodobacterales</taxon>
        <taxon>Roseobacteraceae</taxon>
        <taxon>Tropicibacter</taxon>
    </lineage>
</organism>
<dbReference type="InterPro" id="IPR002327">
    <property type="entry name" value="Cyt_c_1A/1B"/>
</dbReference>
<evidence type="ECO:0000256" key="3">
    <source>
        <dbReference type="ARBA" id="ARBA00022723"/>
    </source>
</evidence>
<keyword evidence="10" id="KW-1185">Reference proteome</keyword>
<dbReference type="SUPFAM" id="SSF46626">
    <property type="entry name" value="Cytochrome c"/>
    <property type="match status" value="1"/>
</dbReference>
<dbReference type="InterPro" id="IPR009056">
    <property type="entry name" value="Cyt_c-like_dom"/>
</dbReference>
<keyword evidence="7" id="KW-0732">Signal</keyword>
<dbReference type="PROSITE" id="PS51007">
    <property type="entry name" value="CYTC"/>
    <property type="match status" value="1"/>
</dbReference>
<evidence type="ECO:0000256" key="4">
    <source>
        <dbReference type="ARBA" id="ARBA00022982"/>
    </source>
</evidence>
<evidence type="ECO:0000259" key="8">
    <source>
        <dbReference type="PROSITE" id="PS51007"/>
    </source>
</evidence>
<dbReference type="Proteomes" id="UP001241605">
    <property type="component" value="Chromosome"/>
</dbReference>
<keyword evidence="3 6" id="KW-0479">Metal-binding</keyword>
<feature type="domain" description="Cytochrome c" evidence="8">
    <location>
        <begin position="27"/>
        <end position="140"/>
    </location>
</feature>
<dbReference type="InterPro" id="IPR036909">
    <property type="entry name" value="Cyt_c-like_dom_sf"/>
</dbReference>
<evidence type="ECO:0000313" key="10">
    <source>
        <dbReference type="Proteomes" id="UP001241605"/>
    </source>
</evidence>
<dbReference type="EMBL" id="CP124616">
    <property type="protein sequence ID" value="WGW04625.1"/>
    <property type="molecule type" value="Genomic_DNA"/>
</dbReference>
<keyword evidence="4" id="KW-0249">Electron transport</keyword>
<keyword evidence="5 6" id="KW-0408">Iron</keyword>
<dbReference type="PANTHER" id="PTHR11961">
    <property type="entry name" value="CYTOCHROME C"/>
    <property type="match status" value="1"/>
</dbReference>